<reference evidence="2 3" key="1">
    <citation type="journal article" date="2019" name="Front. Genet.">
        <title>Whole-Genome Sequencing of the Opportunistic Yeast Pathogen Candida inconspicua Uncovers Its Hybrid Origin.</title>
        <authorList>
            <person name="Mixao V."/>
            <person name="Hansen A.P."/>
            <person name="Saus E."/>
            <person name="Boekhout T."/>
            <person name="Lass-Florl C."/>
            <person name="Gabaldon T."/>
        </authorList>
    </citation>
    <scope>NUCLEOTIDE SEQUENCE [LARGE SCALE GENOMIC DNA]</scope>
    <source>
        <strain evidence="2 3">CBS 180</strain>
    </source>
</reference>
<evidence type="ECO:0000313" key="2">
    <source>
        <dbReference type="EMBL" id="TID29345.1"/>
    </source>
</evidence>
<organism evidence="2 3">
    <name type="scientific">Pichia inconspicua</name>
    <dbReference type="NCBI Taxonomy" id="52247"/>
    <lineage>
        <taxon>Eukaryota</taxon>
        <taxon>Fungi</taxon>
        <taxon>Dikarya</taxon>
        <taxon>Ascomycota</taxon>
        <taxon>Saccharomycotina</taxon>
        <taxon>Pichiomycetes</taxon>
        <taxon>Pichiales</taxon>
        <taxon>Pichiaceae</taxon>
        <taxon>Pichia</taxon>
    </lineage>
</organism>
<dbReference type="OrthoDB" id="3997269at2759"/>
<feature type="coiled-coil region" evidence="1">
    <location>
        <begin position="370"/>
        <end position="397"/>
    </location>
</feature>
<dbReference type="Proteomes" id="UP000307173">
    <property type="component" value="Unassembled WGS sequence"/>
</dbReference>
<sequence length="430" mass="50338">MNISTKRNYLKRNFQLFYQLYEESMIRYYSKAKGLTKDSQRTEIDNGNVYNILSIDNTEKETSNVEDMVHSQLTQLERLSQQHNKNIERLASKLEYIRRNIGLETDSRLLNGDRENLSASRIVASELLEMPIDKVVKLTKSLLNIHVLDGNKRLDSELTVIVSHLIFRNELSADLFSRIIMKMSLANVRHLHEKLVTDPSGIIKGWSTDGGRSRLLCGLALAARYKMLKDYNSAKEIIRHELVDIWLNSAKCRSNGIRKNDMKNMVNICDGLVEYGFLVTNIIKTQNGDLIYAFWEKHDNDYIMREWLEKEILKDEDTCRIDEYQKLIVKMYTNAAISTTVKWRHKVINISRKLQLGSIERNSIKKDKFCAFIELLLDEIEEEFQNDEERVEYVERLRKDYADFKIRVIGSGNDRFENEIKIVHSNIHTT</sequence>
<proteinExistence type="predicted"/>
<keyword evidence="1" id="KW-0175">Coiled coil</keyword>
<dbReference type="EMBL" id="SELW01000323">
    <property type="protein sequence ID" value="TID29345.1"/>
    <property type="molecule type" value="Genomic_DNA"/>
</dbReference>
<evidence type="ECO:0000256" key="1">
    <source>
        <dbReference type="SAM" id="Coils"/>
    </source>
</evidence>
<dbReference type="AlphaFoldDB" id="A0A4V4NFU3"/>
<evidence type="ECO:0000313" key="3">
    <source>
        <dbReference type="Proteomes" id="UP000307173"/>
    </source>
</evidence>
<name>A0A4V4NFU3_9ASCO</name>
<keyword evidence="3" id="KW-1185">Reference proteome</keyword>
<gene>
    <name evidence="2" type="ORF">CANINC_002028</name>
</gene>
<protein>
    <submittedName>
        <fullName evidence="2">Uncharacterized protein</fullName>
    </submittedName>
</protein>
<comment type="caution">
    <text evidence="2">The sequence shown here is derived from an EMBL/GenBank/DDBJ whole genome shotgun (WGS) entry which is preliminary data.</text>
</comment>
<accession>A0A4V4NFU3</accession>